<evidence type="ECO:0008006" key="5">
    <source>
        <dbReference type="Google" id="ProtNLM"/>
    </source>
</evidence>
<dbReference type="Pfam" id="PF12412">
    <property type="entry name" value="DUF3667"/>
    <property type="match status" value="1"/>
</dbReference>
<dbReference type="Proteomes" id="UP000199305">
    <property type="component" value="Unassembled WGS sequence"/>
</dbReference>
<keyword evidence="2" id="KW-1133">Transmembrane helix</keyword>
<keyword evidence="2" id="KW-0472">Membrane</keyword>
<evidence type="ECO:0000256" key="1">
    <source>
        <dbReference type="SAM" id="MobiDB-lite"/>
    </source>
</evidence>
<proteinExistence type="predicted"/>
<feature type="transmembrane region" description="Helical" evidence="2">
    <location>
        <begin position="373"/>
        <end position="393"/>
    </location>
</feature>
<evidence type="ECO:0000313" key="3">
    <source>
        <dbReference type="EMBL" id="SDK52519.1"/>
    </source>
</evidence>
<dbReference type="InterPro" id="IPR022134">
    <property type="entry name" value="DUF3667"/>
</dbReference>
<organism evidence="3 4">
    <name type="scientific">Microbulbifer yueqingensis</name>
    <dbReference type="NCBI Taxonomy" id="658219"/>
    <lineage>
        <taxon>Bacteria</taxon>
        <taxon>Pseudomonadati</taxon>
        <taxon>Pseudomonadota</taxon>
        <taxon>Gammaproteobacteria</taxon>
        <taxon>Cellvibrionales</taxon>
        <taxon>Microbulbiferaceae</taxon>
        <taxon>Microbulbifer</taxon>
    </lineage>
</organism>
<feature type="transmembrane region" description="Helical" evidence="2">
    <location>
        <begin position="330"/>
        <end position="352"/>
    </location>
</feature>
<evidence type="ECO:0000313" key="4">
    <source>
        <dbReference type="Proteomes" id="UP000199305"/>
    </source>
</evidence>
<name>A0A1G9CLR4_9GAMM</name>
<evidence type="ECO:0000256" key="2">
    <source>
        <dbReference type="SAM" id="Phobius"/>
    </source>
</evidence>
<gene>
    <name evidence="3" type="ORF">SAMN05216212_2554</name>
</gene>
<keyword evidence="4" id="KW-1185">Reference proteome</keyword>
<dbReference type="AlphaFoldDB" id="A0A1G9CLR4"/>
<feature type="transmembrane region" description="Helical" evidence="2">
    <location>
        <begin position="263"/>
        <end position="285"/>
    </location>
</feature>
<protein>
    <recommendedName>
        <fullName evidence="5">DUF3667 domain-containing protein</fullName>
    </recommendedName>
</protein>
<keyword evidence="2" id="KW-0812">Transmembrane</keyword>
<feature type="region of interest" description="Disordered" evidence="1">
    <location>
        <begin position="1"/>
        <end position="26"/>
    </location>
</feature>
<feature type="transmembrane region" description="Helical" evidence="2">
    <location>
        <begin position="297"/>
        <end position="318"/>
    </location>
</feature>
<accession>A0A1G9CLR4</accession>
<dbReference type="RefSeq" id="WP_091514701.1">
    <property type="nucleotide sequence ID" value="NZ_FNFH01000005.1"/>
</dbReference>
<feature type="compositionally biased region" description="Polar residues" evidence="1">
    <location>
        <begin position="1"/>
        <end position="11"/>
    </location>
</feature>
<dbReference type="STRING" id="658219.SAMN05216212_2554"/>
<dbReference type="EMBL" id="FNFH01000005">
    <property type="protein sequence ID" value="SDK52519.1"/>
    <property type="molecule type" value="Genomic_DNA"/>
</dbReference>
<reference evidence="4" key="1">
    <citation type="submission" date="2016-10" db="EMBL/GenBank/DDBJ databases">
        <authorList>
            <person name="Varghese N."/>
            <person name="Submissions S."/>
        </authorList>
    </citation>
    <scope>NUCLEOTIDE SEQUENCE [LARGE SCALE GENOMIC DNA]</scope>
    <source>
        <strain evidence="4">CGMCC 1.10658</strain>
    </source>
</reference>
<sequence>METEVLPNSTGEEAAESHSPPVPAEQPPACANCGTPLLGPHCYQCGQSRDSLVRHLPGILSDFFSTLLALDSRVWRTLGPLFAKPGFLSREYFAGRRARYVSPVRLFIFLSLAAVFLMRVAISVDGAQLQESRFDDAATVAEVERMRTEMLAQLDRTRQDAGNELAIGALDAVSDKLNSAADARIAELTGEPLPEGAAPVAQPEPKALLLGTCEAEDDCTPRVVADVDFEGWPAKEWLEEKSDSINANLKVAMENPDRFKDTFFRNIPTLLILLLPVFALLLWLFYLYRGWLYMEHVIVALHSHAFLFLGLVLLTLLSSLEEWLEGSLPLAASLAGWLFVALSVWIPLYLLLMQKRVYGQGWPVTIIKFSLFGLIYSYLLVVAVVFTVLASLASL</sequence>
<dbReference type="OrthoDB" id="9111327at2"/>
<feature type="transmembrane region" description="Helical" evidence="2">
    <location>
        <begin position="106"/>
        <end position="124"/>
    </location>
</feature>